<dbReference type="Pfam" id="PF00347">
    <property type="entry name" value="Ribosomal_L6"/>
    <property type="match status" value="2"/>
</dbReference>
<dbReference type="InterPro" id="IPR036789">
    <property type="entry name" value="Ribosomal_uL6-like_a/b-dom_sf"/>
</dbReference>
<dbReference type="GO" id="GO:0003735">
    <property type="term" value="F:structural constituent of ribosome"/>
    <property type="evidence" value="ECO:0007669"/>
    <property type="project" value="UniProtKB-UniRule"/>
</dbReference>
<sequence length="186" mass="19571">MSRIGNAPVKIPESVTVTREGNAVVIKGTKGELRIALPEGVAVNVDHEVVTVSRAHEDRPTRALHGLVRAEIANAIVGVKEGWTKTLELSGVGFRATMQGTHLVLTVGFSHPVTVIPPQGIAFAVTEGKIIVSGINKQEVGQVASKVREVKKPEPYKGKGIKYAGEYIRKKAGKSAKAVGGAPGAK</sequence>
<gene>
    <name evidence="4" type="primary">rplF</name>
    <name evidence="8" type="ORF">A2973_02130</name>
</gene>
<dbReference type="HAMAP" id="MF_01365_B">
    <property type="entry name" value="Ribosomal_uL6_B"/>
    <property type="match status" value="1"/>
</dbReference>
<dbReference type="InterPro" id="IPR020040">
    <property type="entry name" value="Ribosomal_uL6_a/b-dom"/>
</dbReference>
<dbReference type="PROSITE" id="PS00525">
    <property type="entry name" value="RIBOSOMAL_L6_1"/>
    <property type="match status" value="1"/>
</dbReference>
<keyword evidence="4 6" id="KW-0699">rRNA-binding</keyword>
<evidence type="ECO:0000256" key="1">
    <source>
        <dbReference type="ARBA" id="ARBA00009356"/>
    </source>
</evidence>
<evidence type="ECO:0000256" key="5">
    <source>
        <dbReference type="RuleBase" id="RU003869"/>
    </source>
</evidence>
<keyword evidence="4 6" id="KW-0694">RNA-binding</keyword>
<feature type="domain" description="Large ribosomal subunit protein uL6 alpha-beta" evidence="7">
    <location>
        <begin position="91"/>
        <end position="163"/>
    </location>
</feature>
<dbReference type="SUPFAM" id="SSF56053">
    <property type="entry name" value="Ribosomal protein L6"/>
    <property type="match status" value="2"/>
</dbReference>
<dbReference type="GO" id="GO:0019843">
    <property type="term" value="F:rRNA binding"/>
    <property type="evidence" value="ECO:0007669"/>
    <property type="project" value="UniProtKB-UniRule"/>
</dbReference>
<evidence type="ECO:0000313" key="8">
    <source>
        <dbReference type="EMBL" id="OGG29356.1"/>
    </source>
</evidence>
<accession>A0A1F6AXF2</accession>
<evidence type="ECO:0000256" key="3">
    <source>
        <dbReference type="ARBA" id="ARBA00023274"/>
    </source>
</evidence>
<evidence type="ECO:0000256" key="2">
    <source>
        <dbReference type="ARBA" id="ARBA00022980"/>
    </source>
</evidence>
<comment type="similarity">
    <text evidence="1 4 5">Belongs to the universal ribosomal protein uL6 family.</text>
</comment>
<dbReference type="GO" id="GO:0002181">
    <property type="term" value="P:cytoplasmic translation"/>
    <property type="evidence" value="ECO:0007669"/>
    <property type="project" value="TreeGrafter"/>
</dbReference>
<comment type="function">
    <text evidence="4 6">This protein binds to the 23S rRNA, and is important in its secondary structure. It is located near the subunit interface in the base of the L7/L12 stalk, and near the tRNA binding site of the peptidyltransferase center.</text>
</comment>
<dbReference type="InterPro" id="IPR000702">
    <property type="entry name" value="Ribosomal_uL6-like"/>
</dbReference>
<dbReference type="GO" id="GO:0022625">
    <property type="term" value="C:cytosolic large ribosomal subunit"/>
    <property type="evidence" value="ECO:0007669"/>
    <property type="project" value="UniProtKB-UniRule"/>
</dbReference>
<proteinExistence type="inferred from homology"/>
<reference evidence="8 9" key="1">
    <citation type="journal article" date="2016" name="Nat. Commun.">
        <title>Thousands of microbial genomes shed light on interconnected biogeochemical processes in an aquifer system.</title>
        <authorList>
            <person name="Anantharaman K."/>
            <person name="Brown C.T."/>
            <person name="Hug L.A."/>
            <person name="Sharon I."/>
            <person name="Castelle C.J."/>
            <person name="Probst A.J."/>
            <person name="Thomas B.C."/>
            <person name="Singh A."/>
            <person name="Wilkins M.J."/>
            <person name="Karaoz U."/>
            <person name="Brodie E.L."/>
            <person name="Williams K.H."/>
            <person name="Hubbard S.S."/>
            <person name="Banfield J.F."/>
        </authorList>
    </citation>
    <scope>NUCLEOTIDE SEQUENCE [LARGE SCALE GENOMIC DNA]</scope>
</reference>
<name>A0A1F6AXF2_9BACT</name>
<dbReference type="Gene3D" id="3.90.930.12">
    <property type="entry name" value="Ribosomal protein L6, alpha-beta domain"/>
    <property type="match status" value="2"/>
</dbReference>
<keyword evidence="2 4" id="KW-0689">Ribosomal protein</keyword>
<comment type="subunit">
    <text evidence="4">Part of the 50S ribosomal subunit.</text>
</comment>
<dbReference type="PANTHER" id="PTHR11655">
    <property type="entry name" value="60S/50S RIBOSOMAL PROTEIN L6/L9"/>
    <property type="match status" value="1"/>
</dbReference>
<dbReference type="FunFam" id="3.90.930.12:FF:000001">
    <property type="entry name" value="50S ribosomal protein L6"/>
    <property type="match status" value="1"/>
</dbReference>
<dbReference type="PRINTS" id="PR00059">
    <property type="entry name" value="RIBOSOMALL6"/>
</dbReference>
<feature type="domain" description="Large ribosomal subunit protein uL6 alpha-beta" evidence="7">
    <location>
        <begin position="11"/>
        <end position="82"/>
    </location>
</feature>
<keyword evidence="3 4" id="KW-0687">Ribonucleoprotein</keyword>
<dbReference type="STRING" id="1798396.A2973_02130"/>
<dbReference type="InterPro" id="IPR002358">
    <property type="entry name" value="Ribosomal_uL6_CS"/>
</dbReference>
<protein>
    <recommendedName>
        <fullName evidence="4">Large ribosomal subunit protein uL6</fullName>
    </recommendedName>
</protein>
<evidence type="ECO:0000313" key="9">
    <source>
        <dbReference type="Proteomes" id="UP000176409"/>
    </source>
</evidence>
<comment type="caution">
    <text evidence="8">The sequence shown here is derived from an EMBL/GenBank/DDBJ whole genome shotgun (WGS) entry which is preliminary data.</text>
</comment>
<dbReference type="EMBL" id="MFJZ01000047">
    <property type="protein sequence ID" value="OGG29356.1"/>
    <property type="molecule type" value="Genomic_DNA"/>
</dbReference>
<evidence type="ECO:0000256" key="6">
    <source>
        <dbReference type="RuleBase" id="RU003870"/>
    </source>
</evidence>
<organism evidence="8 9">
    <name type="scientific">Candidatus Gottesmanbacteria bacterium RIFCSPLOWO2_01_FULL_49_10</name>
    <dbReference type="NCBI Taxonomy" id="1798396"/>
    <lineage>
        <taxon>Bacteria</taxon>
        <taxon>Candidatus Gottesmaniibacteriota</taxon>
    </lineage>
</organism>
<dbReference type="Proteomes" id="UP000176409">
    <property type="component" value="Unassembled WGS sequence"/>
</dbReference>
<dbReference type="PIRSF" id="PIRSF002162">
    <property type="entry name" value="Ribosomal_L6"/>
    <property type="match status" value="1"/>
</dbReference>
<dbReference type="AlphaFoldDB" id="A0A1F6AXF2"/>
<dbReference type="InterPro" id="IPR019906">
    <property type="entry name" value="Ribosomal_uL6_bac-type"/>
</dbReference>
<dbReference type="PANTHER" id="PTHR11655:SF14">
    <property type="entry name" value="LARGE RIBOSOMAL SUBUNIT PROTEIN UL6M"/>
    <property type="match status" value="1"/>
</dbReference>
<evidence type="ECO:0000256" key="4">
    <source>
        <dbReference type="HAMAP-Rule" id="MF_01365"/>
    </source>
</evidence>
<evidence type="ECO:0000259" key="7">
    <source>
        <dbReference type="Pfam" id="PF00347"/>
    </source>
</evidence>
<dbReference type="NCBIfam" id="TIGR03654">
    <property type="entry name" value="L6_bact"/>
    <property type="match status" value="1"/>
</dbReference>